<name>A0ABX6P766_9BURK</name>
<evidence type="ECO:0000313" key="2">
    <source>
        <dbReference type="Proteomes" id="UP000500826"/>
    </source>
</evidence>
<evidence type="ECO:0000313" key="1">
    <source>
        <dbReference type="EMBL" id="QJW85193.1"/>
    </source>
</evidence>
<evidence type="ECO:0008006" key="3">
    <source>
        <dbReference type="Google" id="ProtNLM"/>
    </source>
</evidence>
<proteinExistence type="predicted"/>
<dbReference type="Proteomes" id="UP000500826">
    <property type="component" value="Chromosome"/>
</dbReference>
<keyword evidence="2" id="KW-1185">Reference proteome</keyword>
<organism evidence="1 2">
    <name type="scientific">Ramlibacter terrae</name>
    <dbReference type="NCBI Taxonomy" id="2732511"/>
    <lineage>
        <taxon>Bacteria</taxon>
        <taxon>Pseudomonadati</taxon>
        <taxon>Pseudomonadota</taxon>
        <taxon>Betaproteobacteria</taxon>
        <taxon>Burkholderiales</taxon>
        <taxon>Comamonadaceae</taxon>
        <taxon>Ramlibacter</taxon>
    </lineage>
</organism>
<dbReference type="EMBL" id="CP053418">
    <property type="protein sequence ID" value="QJW85193.1"/>
    <property type="molecule type" value="Genomic_DNA"/>
</dbReference>
<gene>
    <name evidence="1" type="ORF">HK414_22485</name>
</gene>
<sequence>MSERTRSGDGISPNSLPNAVSALVQFMQERGYRDDECVGTHFRVGYYRAISHHVTELQKEKRPGAYIRNRKALLKQWRALVMQLDRSAAAQNASETPFQSALRALFAGVAIKTTALRTGVPLATIKRWMAGGLPQRTTLRHVQRPEHHFGQVPAH</sequence>
<accession>A0ABX6P766</accession>
<protein>
    <recommendedName>
        <fullName evidence="3">Helix-turn-helix domain-containing protein</fullName>
    </recommendedName>
</protein>
<reference evidence="1 2" key="1">
    <citation type="submission" date="2020-05" db="EMBL/GenBank/DDBJ databases">
        <title>Ramlibacter rhizophilus sp. nov., isolated from rhizosphere soil of national flower Mugunghwa from South Korea.</title>
        <authorList>
            <person name="Zheng-Fei Y."/>
            <person name="Huan T."/>
        </authorList>
    </citation>
    <scope>NUCLEOTIDE SEQUENCE [LARGE SCALE GENOMIC DNA]</scope>
    <source>
        <strain evidence="1 2">H242</strain>
    </source>
</reference>